<organism evidence="5 7">
    <name type="scientific">Arenivirga flava</name>
    <dbReference type="NCBI Taxonomy" id="1930060"/>
    <lineage>
        <taxon>Bacteria</taxon>
        <taxon>Bacillati</taxon>
        <taxon>Actinomycetota</taxon>
        <taxon>Actinomycetes</taxon>
        <taxon>Micrococcales</taxon>
        <taxon>Microbacteriaceae</taxon>
        <taxon>Arenivirga</taxon>
    </lineage>
</organism>
<evidence type="ECO:0000259" key="3">
    <source>
        <dbReference type="Pfam" id="PF04213"/>
    </source>
</evidence>
<dbReference type="EMBL" id="BSUL01000001">
    <property type="protein sequence ID" value="GMA29873.1"/>
    <property type="molecule type" value="Genomic_DNA"/>
</dbReference>
<dbReference type="Pfam" id="PF04213">
    <property type="entry name" value="HtaA"/>
    <property type="match status" value="1"/>
</dbReference>
<reference evidence="5" key="2">
    <citation type="submission" date="2023-02" db="EMBL/GenBank/DDBJ databases">
        <authorList>
            <person name="Sun Q."/>
            <person name="Mori K."/>
        </authorList>
    </citation>
    <scope>NUCLEOTIDE SEQUENCE</scope>
    <source>
        <strain evidence="5">NBRC 112289</strain>
    </source>
</reference>
<dbReference type="EMBL" id="BSUL01000002">
    <property type="protein sequence ID" value="GMA29998.1"/>
    <property type="molecule type" value="Genomic_DNA"/>
</dbReference>
<dbReference type="InterPro" id="IPR007331">
    <property type="entry name" value="Htaa"/>
</dbReference>
<keyword evidence="2" id="KW-0732">Signal</keyword>
<proteinExistence type="predicted"/>
<feature type="domain" description="Htaa" evidence="3">
    <location>
        <begin position="45"/>
        <end position="211"/>
    </location>
</feature>
<evidence type="ECO:0000313" key="5">
    <source>
        <dbReference type="EMBL" id="GMA29873.1"/>
    </source>
</evidence>
<accession>A0AA37UMC9</accession>
<keyword evidence="1" id="KW-0472">Membrane</keyword>
<feature type="chain" id="PRO_5041589034" description="Htaa domain-containing protein" evidence="2">
    <location>
        <begin position="32"/>
        <end position="278"/>
    </location>
</feature>
<evidence type="ECO:0000256" key="2">
    <source>
        <dbReference type="SAM" id="SignalP"/>
    </source>
</evidence>
<reference evidence="5 7" key="1">
    <citation type="journal article" date="2014" name="Int. J. Syst. Evol. Microbiol.">
        <title>Complete genome sequence of Corynebacterium casei LMG S-19264T (=DSM 44701T), isolated from a smear-ripened cheese.</title>
        <authorList>
            <consortium name="US DOE Joint Genome Institute (JGI-PGF)"/>
            <person name="Walter F."/>
            <person name="Albersmeier A."/>
            <person name="Kalinowski J."/>
            <person name="Ruckert C."/>
        </authorList>
    </citation>
    <scope>NUCLEOTIDE SEQUENCE [LARGE SCALE GENOMIC DNA]</scope>
    <source>
        <strain evidence="5 7">NBRC 112289</strain>
    </source>
</reference>
<keyword evidence="7" id="KW-1185">Reference proteome</keyword>
<comment type="caution">
    <text evidence="5">The sequence shown here is derived from an EMBL/GenBank/DDBJ whole genome shotgun (WGS) entry which is preliminary data.</text>
</comment>
<dbReference type="Proteomes" id="UP001157160">
    <property type="component" value="Unassembled WGS sequence"/>
</dbReference>
<sequence length="278" mass="27387">MRPHRLRHSAPVLATALLGGALLLPASTVAAAMEAPTEGCTVADASITWGFKESFRSYISGSIAKGTWEVLDGATYETPSFGFSGGTGTADAEAGTGSIAFGGAIRFTGHGGLLDTTVANPTIELTGPDAGRLLLDLRSVPMEAAMAGQTDAETLIQVPFADLDLSGATIVQDGGTLTIGGDAVPAAITAEGFEAFGSYEAGTALDPLTFSATGTCAVPTAAEATEPLPAASEGPALAAGDDDVPSPGLIIAIVGGLIALAGGVTAAIVAGRRKSGAA</sequence>
<protein>
    <recommendedName>
        <fullName evidence="3">Htaa domain-containing protein</fullName>
    </recommendedName>
</protein>
<evidence type="ECO:0000313" key="4">
    <source>
        <dbReference type="EMBL" id="GMA26759.1"/>
    </source>
</evidence>
<dbReference type="RefSeq" id="WP_284228803.1">
    <property type="nucleotide sequence ID" value="NZ_BSUL01000001.1"/>
</dbReference>
<dbReference type="AlphaFoldDB" id="A0AA37UMC9"/>
<feature type="signal peptide" evidence="2">
    <location>
        <begin position="1"/>
        <end position="31"/>
    </location>
</feature>
<feature type="transmembrane region" description="Helical" evidence="1">
    <location>
        <begin position="249"/>
        <end position="270"/>
    </location>
</feature>
<evidence type="ECO:0000313" key="7">
    <source>
        <dbReference type="Proteomes" id="UP001157160"/>
    </source>
</evidence>
<evidence type="ECO:0000313" key="6">
    <source>
        <dbReference type="EMBL" id="GMA29998.1"/>
    </source>
</evidence>
<name>A0AA37UMC9_9MICO</name>
<keyword evidence="1" id="KW-0812">Transmembrane</keyword>
<evidence type="ECO:0000256" key="1">
    <source>
        <dbReference type="SAM" id="Phobius"/>
    </source>
</evidence>
<gene>
    <name evidence="4" type="ORF">GCM10025874_00120</name>
    <name evidence="5" type="ORF">GCM10025874_31260</name>
    <name evidence="6" type="ORF">GCM10025874_32510</name>
</gene>
<dbReference type="EMBL" id="BSUL01000001">
    <property type="protein sequence ID" value="GMA26759.1"/>
    <property type="molecule type" value="Genomic_DNA"/>
</dbReference>
<keyword evidence="1" id="KW-1133">Transmembrane helix</keyword>